<dbReference type="Gene3D" id="1.10.1270.10">
    <property type="entry name" value="TrpR-like"/>
    <property type="match status" value="1"/>
</dbReference>
<keyword evidence="2" id="KW-1185">Reference proteome</keyword>
<evidence type="ECO:0000313" key="2">
    <source>
        <dbReference type="Proteomes" id="UP000515204"/>
    </source>
</evidence>
<name>A0A6P3WUL2_DINQU</name>
<dbReference type="InterPro" id="IPR038116">
    <property type="entry name" value="TrpR-like_sf"/>
</dbReference>
<dbReference type="Proteomes" id="UP000515204">
    <property type="component" value="Unplaced"/>
</dbReference>
<organism evidence="2 3">
    <name type="scientific">Dinoponera quadriceps</name>
    <name type="common">South American ant</name>
    <dbReference type="NCBI Taxonomy" id="609295"/>
    <lineage>
        <taxon>Eukaryota</taxon>
        <taxon>Metazoa</taxon>
        <taxon>Ecdysozoa</taxon>
        <taxon>Arthropoda</taxon>
        <taxon>Hexapoda</taxon>
        <taxon>Insecta</taxon>
        <taxon>Pterygota</taxon>
        <taxon>Neoptera</taxon>
        <taxon>Endopterygota</taxon>
        <taxon>Hymenoptera</taxon>
        <taxon>Apocrita</taxon>
        <taxon>Aculeata</taxon>
        <taxon>Formicoidea</taxon>
        <taxon>Formicidae</taxon>
        <taxon>Ponerinae</taxon>
        <taxon>Ponerini</taxon>
        <taxon>Dinoponera</taxon>
    </lineage>
</organism>
<accession>A0A6P3WUL2</accession>
<dbReference type="AlphaFoldDB" id="A0A6P3WUL2"/>
<dbReference type="InterPro" id="IPR009057">
    <property type="entry name" value="Homeodomain-like_sf"/>
</dbReference>
<protein>
    <submittedName>
        <fullName evidence="3">Uncharacterized protein LOC106741869</fullName>
    </submittedName>
</protein>
<dbReference type="GeneID" id="106741869"/>
<dbReference type="OrthoDB" id="7540217at2759"/>
<dbReference type="RefSeq" id="XP_014469755.1">
    <property type="nucleotide sequence ID" value="XM_014614269.1"/>
</dbReference>
<reference evidence="3" key="1">
    <citation type="submission" date="2025-08" db="UniProtKB">
        <authorList>
            <consortium name="RefSeq"/>
        </authorList>
    </citation>
    <scope>IDENTIFICATION</scope>
</reference>
<comment type="subcellular location">
    <subcellularLocation>
        <location evidence="1">Nucleus</location>
    </subcellularLocation>
</comment>
<dbReference type="KEGG" id="dqu:106741869"/>
<gene>
    <name evidence="3" type="primary">LOC106741869</name>
</gene>
<dbReference type="GO" id="GO:0005634">
    <property type="term" value="C:nucleus"/>
    <property type="evidence" value="ECO:0007669"/>
    <property type="project" value="UniProtKB-SubCell"/>
</dbReference>
<sequence>MEDNKLIQEMKRHAVIVAIHANHSDLEISRFLKVSRFFVNKVRRELAASDGNVESVAKRKKHEAHSDKVRTSQFVQKVQGIIDEDPSKSIRAISKDLQVSECTIRRIIHEDIRYKSYAMRTGQFMSAQIREQRFIQA</sequence>
<evidence type="ECO:0000313" key="3">
    <source>
        <dbReference type="RefSeq" id="XP_014469755.1"/>
    </source>
</evidence>
<evidence type="ECO:0000256" key="1">
    <source>
        <dbReference type="ARBA" id="ARBA00004123"/>
    </source>
</evidence>
<dbReference type="SUPFAM" id="SSF46689">
    <property type="entry name" value="Homeodomain-like"/>
    <property type="match status" value="1"/>
</dbReference>
<proteinExistence type="predicted"/>